<proteinExistence type="predicted"/>
<organism evidence="1 2">
    <name type="scientific">Trametes sanguinea</name>
    <dbReference type="NCBI Taxonomy" id="158606"/>
    <lineage>
        <taxon>Eukaryota</taxon>
        <taxon>Fungi</taxon>
        <taxon>Dikarya</taxon>
        <taxon>Basidiomycota</taxon>
        <taxon>Agaricomycotina</taxon>
        <taxon>Agaricomycetes</taxon>
        <taxon>Polyporales</taxon>
        <taxon>Polyporaceae</taxon>
        <taxon>Trametes</taxon>
    </lineage>
</organism>
<sequence>MLTSQPLRAQKGKKKAMSRAKTVAGDEEATTTQKTSRTRQKTARDSEERAVKREPADVKLGFDVKGMQEHEQSRSALAQRAAKMRLGYGTLNLIDSTPVKLHFGKWNNRPIEPLRVKEIVKQLLFKGLWDWESPIPVVVPRRFIKLDALQAHRPEGTRAPPIMFTDEARDQIIELAGGHHRQQALIEYRATLDKSRATLTSKIVQLSKRKASDGTDEALLTLRKSLAEVEETLAQPMLWLTEVFAAEDVDNEMGQYLSMNDEMPNLKQTELERFWLSLSAIKDHNAKYLSTSGKKVVRAPIGTDAWEDHILSKVLAPQDQKCGFGALLKMPRAWDFVNLAGQLAHMRDGKHLKIDTLKKRLCPVTKGQSVTRTVTDSRTKQPVSVRPPDTAGGVRLCFSIRVMTFAHAEYLLRAPQIWLDLLESVVEEMVFVAKSGHWPESTMPRLQNYVKYLGYSPKQRATTVATNVKRSYEDLYATFMKRGVVDDEVWHADLVKKIDEIYVQTVKPAMASLLRTSTPDWKAAMTAYWAQVDVAVAESWESMVPHCAWGPETAATVKGAKERLMWVRRLREMGQGYDLPLATLTFIQDLYDHFASVSYGLQWCASALAYDLSLYVRALAHVRWCARVPPSRSRSRTGASALISRQIDPMVDATVASKYPWVWDHTSNMREFMINPHAVSNPNDQPRHFYLWLCEQMELVRGVDMMLASGIMKPEYEAVFSAPTNTFTNATTAIEDVLLNVVDHDEEPDEIVGDLKAIWNELYENIVPQSSLPKEDDLDMGLYHPRHRAFASPFNVSNKHRQAYPCLSLLLSSAVDFRGVIHRSNRKRFLGTLASRLHFTARIYKEIMEKTLVEPLAATLRNNLLHYLEKNRQRSISSMLKDMYVSAGIVKDGDKEIGAKLMWDRREGRAHEAYANDIKKIVKMVVGSTAAAAMPSGQGSKGVINGAVAEKLNELVEALSFNASRLEFRRDGENVRKVYVMRDKDAVNFKVPSVEKRRDTRAYPSLDHFKSAEPKQWNLFVQLRKRHVERLREKHTQSQASGSSKTSKIVVPRLDDIYPQDRRRP</sequence>
<evidence type="ECO:0000313" key="1">
    <source>
        <dbReference type="EMBL" id="KAJ2987736.1"/>
    </source>
</evidence>
<reference evidence="1" key="1">
    <citation type="submission" date="2022-08" db="EMBL/GenBank/DDBJ databases">
        <title>Genome Sequence of Pycnoporus sanguineus.</title>
        <authorList>
            <person name="Buettner E."/>
        </authorList>
    </citation>
    <scope>NUCLEOTIDE SEQUENCE</scope>
    <source>
        <strain evidence="1">CG-C14</strain>
    </source>
</reference>
<comment type="caution">
    <text evidence="1">The sequence shown here is derived from an EMBL/GenBank/DDBJ whole genome shotgun (WGS) entry which is preliminary data.</text>
</comment>
<name>A0ACC1P6T2_9APHY</name>
<dbReference type="Proteomes" id="UP001144978">
    <property type="component" value="Unassembled WGS sequence"/>
</dbReference>
<gene>
    <name evidence="1" type="ORF">NUW54_g9340</name>
</gene>
<dbReference type="EMBL" id="JANSHE010003094">
    <property type="protein sequence ID" value="KAJ2987736.1"/>
    <property type="molecule type" value="Genomic_DNA"/>
</dbReference>
<accession>A0ACC1P6T2</accession>
<protein>
    <submittedName>
        <fullName evidence="1">Uncharacterized protein</fullName>
    </submittedName>
</protein>
<evidence type="ECO:0000313" key="2">
    <source>
        <dbReference type="Proteomes" id="UP001144978"/>
    </source>
</evidence>
<keyword evidence="2" id="KW-1185">Reference proteome</keyword>